<keyword evidence="3" id="KW-1185">Reference proteome</keyword>
<dbReference type="Gene3D" id="3.30.70.100">
    <property type="match status" value="1"/>
</dbReference>
<sequence length="236" mass="26806">MGCRFNRKRGKTVAFRYANVAIRGRSFAERKATLNTRKENLRLNTPIDNDQALRATIFATAFPAAGKERQWEQAIGDLIRTSMSFAGHQGSIVLKPESEDQPHYRVITRFDTVENMRNWYDSAERREKVSHLEPFQQQPAEIQHLTGFETWFTAPESLASTQTPPKYKMFVVVWIAVFCTVLPLIATLKPMMTALPPLIANATLAAISVGSMTWVVLPALTWCFRGWLYPKKKVAS</sequence>
<keyword evidence="1" id="KW-0812">Transmembrane</keyword>
<evidence type="ECO:0000313" key="3">
    <source>
        <dbReference type="Proteomes" id="UP000320672"/>
    </source>
</evidence>
<reference evidence="2 3" key="1">
    <citation type="submission" date="2019-02" db="EMBL/GenBank/DDBJ databases">
        <title>Deep-cultivation of Planctomycetes and their phenomic and genomic characterization uncovers novel biology.</title>
        <authorList>
            <person name="Wiegand S."/>
            <person name="Jogler M."/>
            <person name="Boedeker C."/>
            <person name="Pinto D."/>
            <person name="Vollmers J."/>
            <person name="Rivas-Marin E."/>
            <person name="Kohn T."/>
            <person name="Peeters S.H."/>
            <person name="Heuer A."/>
            <person name="Rast P."/>
            <person name="Oberbeckmann S."/>
            <person name="Bunk B."/>
            <person name="Jeske O."/>
            <person name="Meyerdierks A."/>
            <person name="Storesund J.E."/>
            <person name="Kallscheuer N."/>
            <person name="Luecker S."/>
            <person name="Lage O.M."/>
            <person name="Pohl T."/>
            <person name="Merkel B.J."/>
            <person name="Hornburger P."/>
            <person name="Mueller R.-W."/>
            <person name="Bruemmer F."/>
            <person name="Labrenz M."/>
            <person name="Spormann A.M."/>
            <person name="Op den Camp H."/>
            <person name="Overmann J."/>
            <person name="Amann R."/>
            <person name="Jetten M.S.M."/>
            <person name="Mascher T."/>
            <person name="Medema M.H."/>
            <person name="Devos D.P."/>
            <person name="Kaster A.-K."/>
            <person name="Ovreas L."/>
            <person name="Rohde M."/>
            <person name="Galperin M.Y."/>
            <person name="Jogler C."/>
        </authorList>
    </citation>
    <scope>NUCLEOTIDE SEQUENCE [LARGE SCALE GENOMIC DNA]</scope>
    <source>
        <strain evidence="2 3">FF011L</strain>
    </source>
</reference>
<name>A0A517M9I1_9BACT</name>
<dbReference type="EMBL" id="CP036262">
    <property type="protein sequence ID" value="QDS91524.1"/>
    <property type="molecule type" value="Genomic_DNA"/>
</dbReference>
<dbReference type="Proteomes" id="UP000320672">
    <property type="component" value="Chromosome"/>
</dbReference>
<dbReference type="PANTHER" id="PTHR40057:SF1">
    <property type="entry name" value="SLR1162 PROTEIN"/>
    <property type="match status" value="1"/>
</dbReference>
<protein>
    <recommendedName>
        <fullName evidence="4">ABM domain-containing protein</fullName>
    </recommendedName>
</protein>
<feature type="transmembrane region" description="Helical" evidence="1">
    <location>
        <begin position="167"/>
        <end position="186"/>
    </location>
</feature>
<evidence type="ECO:0000256" key="1">
    <source>
        <dbReference type="SAM" id="Phobius"/>
    </source>
</evidence>
<dbReference type="PANTHER" id="PTHR40057">
    <property type="entry name" value="SLR1162 PROTEIN"/>
    <property type="match status" value="1"/>
</dbReference>
<feature type="transmembrane region" description="Helical" evidence="1">
    <location>
        <begin position="198"/>
        <end position="224"/>
    </location>
</feature>
<dbReference type="AlphaFoldDB" id="A0A517M9I1"/>
<dbReference type="SUPFAM" id="SSF54909">
    <property type="entry name" value="Dimeric alpha+beta barrel"/>
    <property type="match status" value="1"/>
</dbReference>
<organism evidence="2 3">
    <name type="scientific">Roseimaritima multifibrata</name>
    <dbReference type="NCBI Taxonomy" id="1930274"/>
    <lineage>
        <taxon>Bacteria</taxon>
        <taxon>Pseudomonadati</taxon>
        <taxon>Planctomycetota</taxon>
        <taxon>Planctomycetia</taxon>
        <taxon>Pirellulales</taxon>
        <taxon>Pirellulaceae</taxon>
        <taxon>Roseimaritima</taxon>
    </lineage>
</organism>
<evidence type="ECO:0008006" key="4">
    <source>
        <dbReference type="Google" id="ProtNLM"/>
    </source>
</evidence>
<accession>A0A517M9I1</accession>
<evidence type="ECO:0000313" key="2">
    <source>
        <dbReference type="EMBL" id="QDS91524.1"/>
    </source>
</evidence>
<proteinExistence type="predicted"/>
<dbReference type="KEGG" id="rml:FF011L_02540"/>
<keyword evidence="1" id="KW-1133">Transmembrane helix</keyword>
<dbReference type="InterPro" id="IPR011008">
    <property type="entry name" value="Dimeric_a/b-barrel"/>
</dbReference>
<keyword evidence="1" id="KW-0472">Membrane</keyword>
<gene>
    <name evidence="2" type="ORF">FF011L_02540</name>
</gene>
<dbReference type="InterPro" id="IPR038762">
    <property type="entry name" value="ABM_predict"/>
</dbReference>